<keyword evidence="2" id="KW-1185">Reference proteome</keyword>
<dbReference type="AlphaFoldDB" id="A0A0N9VGF0"/>
<organism evidence="1 2">
    <name type="scientific">Acinetobacter equi</name>
    <dbReference type="NCBI Taxonomy" id="1324350"/>
    <lineage>
        <taxon>Bacteria</taxon>
        <taxon>Pseudomonadati</taxon>
        <taxon>Pseudomonadota</taxon>
        <taxon>Gammaproteobacteria</taxon>
        <taxon>Moraxellales</taxon>
        <taxon>Moraxellaceae</taxon>
        <taxon>Acinetobacter</taxon>
    </lineage>
</organism>
<reference evidence="1 2" key="1">
    <citation type="journal article" date="2015" name="Int. J. Syst. Evol. Microbiol.">
        <title>Acinetobacter equi sp. nov. isolated from horse faeces.</title>
        <authorList>
            <person name="Poppel M.T."/>
            <person name="Skiebe E."/>
            <person name="Laue M."/>
            <person name="Bergmann H."/>
            <person name="Ebersberger I."/>
            <person name="Garn T."/>
            <person name="Fruth A."/>
            <person name="Baumgardt S."/>
            <person name="Busse H.J."/>
            <person name="Wilharm G."/>
        </authorList>
    </citation>
    <scope>NUCLEOTIDE SEQUENCE [LARGE SCALE GENOMIC DNA]</scope>
    <source>
        <strain evidence="1 2">114</strain>
    </source>
</reference>
<gene>
    <name evidence="1" type="ORF">AOY20_08640</name>
</gene>
<accession>A0A0N9VGF0</accession>
<dbReference type="KEGG" id="aei:AOY20_08640"/>
<dbReference type="STRING" id="1324350.AOY20_08640"/>
<protein>
    <submittedName>
        <fullName evidence="1">Uncharacterized protein</fullName>
    </submittedName>
</protein>
<evidence type="ECO:0000313" key="2">
    <source>
        <dbReference type="Proteomes" id="UP000064939"/>
    </source>
</evidence>
<dbReference type="EMBL" id="CP012808">
    <property type="protein sequence ID" value="ALH96706.1"/>
    <property type="molecule type" value="Genomic_DNA"/>
</dbReference>
<sequence>MMKYIVKRPHFGDKDFKVGDIREAKPNEVAHLVKNGILKELPEEVTETKQIKPRSTKAKSE</sequence>
<proteinExistence type="predicted"/>
<name>A0A0N9VGF0_9GAMM</name>
<dbReference type="Proteomes" id="UP000064939">
    <property type="component" value="Chromosome"/>
</dbReference>
<evidence type="ECO:0000313" key="1">
    <source>
        <dbReference type="EMBL" id="ALH96706.1"/>
    </source>
</evidence>